<proteinExistence type="predicted"/>
<evidence type="ECO:0000313" key="1">
    <source>
        <dbReference type="EMBL" id="MCL6740527.1"/>
    </source>
</evidence>
<dbReference type="Proteomes" id="UP001165383">
    <property type="component" value="Unassembled WGS sequence"/>
</dbReference>
<protein>
    <submittedName>
        <fullName evidence="1">Uncharacterized protein</fullName>
    </submittedName>
</protein>
<keyword evidence="2" id="KW-1185">Reference proteome</keyword>
<sequence>MTDDRLPVSGTLATGAVVAASPLFGGTHSMTSQAFLDEDYYRGRALEERIAAEDAAQANVAQIHLELARMYDALADHPELRPVRKSATA</sequence>
<gene>
    <name evidence="1" type="ORF">LZ518_05200</name>
</gene>
<name>A0ABT0S8S4_9SPHN</name>
<dbReference type="RefSeq" id="WP_249914953.1">
    <property type="nucleotide sequence ID" value="NZ_JAMGBB010000001.1"/>
</dbReference>
<comment type="caution">
    <text evidence="1">The sequence shown here is derived from an EMBL/GenBank/DDBJ whole genome shotgun (WGS) entry which is preliminary data.</text>
</comment>
<dbReference type="EMBL" id="JAMGBB010000001">
    <property type="protein sequence ID" value="MCL6740527.1"/>
    <property type="molecule type" value="Genomic_DNA"/>
</dbReference>
<evidence type="ECO:0000313" key="2">
    <source>
        <dbReference type="Proteomes" id="UP001165383"/>
    </source>
</evidence>
<reference evidence="1" key="1">
    <citation type="submission" date="2022-05" db="EMBL/GenBank/DDBJ databases">
        <authorList>
            <person name="Jo J.-H."/>
            <person name="Im W.-T."/>
        </authorList>
    </citation>
    <scope>NUCLEOTIDE SEQUENCE</scope>
    <source>
        <strain evidence="1">RB56-2</strain>
    </source>
</reference>
<organism evidence="1 2">
    <name type="scientific">Sphingomonas brevis</name>
    <dbReference type="NCBI Taxonomy" id="2908206"/>
    <lineage>
        <taxon>Bacteria</taxon>
        <taxon>Pseudomonadati</taxon>
        <taxon>Pseudomonadota</taxon>
        <taxon>Alphaproteobacteria</taxon>
        <taxon>Sphingomonadales</taxon>
        <taxon>Sphingomonadaceae</taxon>
        <taxon>Sphingomonas</taxon>
    </lineage>
</organism>
<accession>A0ABT0S8S4</accession>